<gene>
    <name evidence="1" type="ORF">OPR82_09845</name>
</gene>
<dbReference type="Proteomes" id="UP001301216">
    <property type="component" value="Unassembled WGS sequence"/>
</dbReference>
<comment type="caution">
    <text evidence="1">The sequence shown here is derived from an EMBL/GenBank/DDBJ whole genome shotgun (WGS) entry which is preliminary data.</text>
</comment>
<accession>A0ABT3QN97</accession>
<organism evidence="1 2">
    <name type="scientific">Ochrobactrum chromiisoli</name>
    <dbReference type="NCBI Taxonomy" id="2993941"/>
    <lineage>
        <taxon>Bacteria</taxon>
        <taxon>Pseudomonadati</taxon>
        <taxon>Pseudomonadota</taxon>
        <taxon>Alphaproteobacteria</taxon>
        <taxon>Hyphomicrobiales</taxon>
        <taxon>Brucellaceae</taxon>
        <taxon>Brucella/Ochrobactrum group</taxon>
        <taxon>Ochrobactrum</taxon>
    </lineage>
</organism>
<proteinExistence type="predicted"/>
<evidence type="ECO:0000313" key="2">
    <source>
        <dbReference type="Proteomes" id="UP001301216"/>
    </source>
</evidence>
<sequence length="115" mass="13477">MEPELGSVWRHKRTGRECLVVRNVTENLASRCKNGDRAYLWGWADARDAYNLIAPYEPRKSNDDSSYMRIPLTVVMENHTERFGVIVVYQDQTDNRLWASYADEFLDGRFEKLSD</sequence>
<dbReference type="EMBL" id="JAPHAV010000003">
    <property type="protein sequence ID" value="MCX2697081.1"/>
    <property type="molecule type" value="Genomic_DNA"/>
</dbReference>
<keyword evidence="2" id="KW-1185">Reference proteome</keyword>
<protein>
    <submittedName>
        <fullName evidence="1">Uncharacterized protein</fullName>
    </submittedName>
</protein>
<reference evidence="1 2" key="1">
    <citation type="submission" date="2022-11" db="EMBL/GenBank/DDBJ databases">
        <title>Brucella sp. YY2X, whole genome shotgun sequencing project.</title>
        <authorList>
            <person name="Yang Y."/>
        </authorList>
    </citation>
    <scope>NUCLEOTIDE SEQUENCE [LARGE SCALE GENOMIC DNA]</scope>
    <source>
        <strain evidence="1 2">YY2X</strain>
    </source>
</reference>
<dbReference type="RefSeq" id="WP_265984616.1">
    <property type="nucleotide sequence ID" value="NZ_JAPHAV010000003.1"/>
</dbReference>
<name>A0ABT3QN97_9HYPH</name>
<evidence type="ECO:0000313" key="1">
    <source>
        <dbReference type="EMBL" id="MCX2697081.1"/>
    </source>
</evidence>